<dbReference type="SUPFAM" id="SSF51556">
    <property type="entry name" value="Metallo-dependent hydrolases"/>
    <property type="match status" value="1"/>
</dbReference>
<dbReference type="Proteomes" id="UP001501508">
    <property type="component" value="Unassembled WGS sequence"/>
</dbReference>
<dbReference type="Gene3D" id="3.20.20.140">
    <property type="entry name" value="Metal-dependent hydrolases"/>
    <property type="match status" value="1"/>
</dbReference>
<comment type="caution">
    <text evidence="4">The sequence shown here is derived from an EMBL/GenBank/DDBJ whole genome shotgun (WGS) entry which is preliminary data.</text>
</comment>
<keyword evidence="1" id="KW-0378">Hydrolase</keyword>
<evidence type="ECO:0000259" key="3">
    <source>
        <dbReference type="Pfam" id="PF01979"/>
    </source>
</evidence>
<keyword evidence="2" id="KW-0732">Signal</keyword>
<dbReference type="SUPFAM" id="SSF51338">
    <property type="entry name" value="Composite domain of metallo-dependent hydrolases"/>
    <property type="match status" value="1"/>
</dbReference>
<dbReference type="InterPro" id="IPR011059">
    <property type="entry name" value="Metal-dep_hydrolase_composite"/>
</dbReference>
<dbReference type="EMBL" id="BAABEY010000031">
    <property type="protein sequence ID" value="GAA4444315.1"/>
    <property type="molecule type" value="Genomic_DNA"/>
</dbReference>
<evidence type="ECO:0000256" key="2">
    <source>
        <dbReference type="SAM" id="SignalP"/>
    </source>
</evidence>
<accession>A0ABP8M4E2</accession>
<dbReference type="PANTHER" id="PTHR43794">
    <property type="entry name" value="AMINOHYDROLASE SSNA-RELATED"/>
    <property type="match status" value="1"/>
</dbReference>
<sequence length="443" mass="48399">MSQTHSTAATILRGLSLCLLAGFGAFAQNPAPPRPQEKPVALVGATIHPVSGKPIVNGVIVFDKGIIQAVGGIDTPFDKRNTEIIDVAGKHIYPGSIAPATTVGLQEIASVRATLDYNETGEINPNVRALIAYNTDSEVIPTLRSSGILIAQATPSGGLISGTSSVFQTDGWNWEDAVLRQDDGVWLNWPPYVSRTFNQSDFSSALKRNEGRQQVIDQLEQFFLDASSYAGQASPDPVNLRLHAMKGVLEGNANLYIRAQLAKDIVEAVRFAQRHKVAKVVIVGGNEADKVADFLSENKIPVILNELHRLPDHQDDEVFHPYALPGKLLAAGVEVAMSYAAEWWRVRNLNYQAGTAAGFSEHLQPEEALKLVTLFPAKILGIDRFVGSLEVGKHATLVVTRGDILDMKTNIVERAFIRGANVSLDDKQKRLYEKYKEKYGQKE</sequence>
<dbReference type="InterPro" id="IPR006680">
    <property type="entry name" value="Amidohydro-rel"/>
</dbReference>
<organism evidence="4 5">
    <name type="scientific">Ravibacter arvi</name>
    <dbReference type="NCBI Taxonomy" id="2051041"/>
    <lineage>
        <taxon>Bacteria</taxon>
        <taxon>Pseudomonadati</taxon>
        <taxon>Bacteroidota</taxon>
        <taxon>Cytophagia</taxon>
        <taxon>Cytophagales</taxon>
        <taxon>Spirosomataceae</taxon>
        <taxon>Ravibacter</taxon>
    </lineage>
</organism>
<name>A0ABP8M4E2_9BACT</name>
<dbReference type="PANTHER" id="PTHR43794:SF11">
    <property type="entry name" value="AMIDOHYDROLASE-RELATED DOMAIN-CONTAINING PROTEIN"/>
    <property type="match status" value="1"/>
</dbReference>
<dbReference type="RefSeq" id="WP_345031453.1">
    <property type="nucleotide sequence ID" value="NZ_BAABEY010000031.1"/>
</dbReference>
<dbReference type="InterPro" id="IPR032466">
    <property type="entry name" value="Metal_Hydrolase"/>
</dbReference>
<proteinExistence type="predicted"/>
<dbReference type="Pfam" id="PF01979">
    <property type="entry name" value="Amidohydro_1"/>
    <property type="match status" value="1"/>
</dbReference>
<dbReference type="InterPro" id="IPR050287">
    <property type="entry name" value="MTA/SAH_deaminase"/>
</dbReference>
<evidence type="ECO:0000313" key="5">
    <source>
        <dbReference type="Proteomes" id="UP001501508"/>
    </source>
</evidence>
<feature type="chain" id="PRO_5046103787" evidence="2">
    <location>
        <begin position="28"/>
        <end position="443"/>
    </location>
</feature>
<protein>
    <submittedName>
        <fullName evidence="4">Amidohydrolase</fullName>
    </submittedName>
</protein>
<feature type="domain" description="Amidohydrolase-related" evidence="3">
    <location>
        <begin position="331"/>
        <end position="412"/>
    </location>
</feature>
<evidence type="ECO:0000256" key="1">
    <source>
        <dbReference type="ARBA" id="ARBA00022801"/>
    </source>
</evidence>
<keyword evidence="5" id="KW-1185">Reference proteome</keyword>
<feature type="signal peptide" evidence="2">
    <location>
        <begin position="1"/>
        <end position="27"/>
    </location>
</feature>
<gene>
    <name evidence="4" type="ORF">GCM10023091_34280</name>
</gene>
<reference evidence="5" key="1">
    <citation type="journal article" date="2019" name="Int. J. Syst. Evol. Microbiol.">
        <title>The Global Catalogue of Microorganisms (GCM) 10K type strain sequencing project: providing services to taxonomists for standard genome sequencing and annotation.</title>
        <authorList>
            <consortium name="The Broad Institute Genomics Platform"/>
            <consortium name="The Broad Institute Genome Sequencing Center for Infectious Disease"/>
            <person name="Wu L."/>
            <person name="Ma J."/>
        </authorList>
    </citation>
    <scope>NUCLEOTIDE SEQUENCE [LARGE SCALE GENOMIC DNA]</scope>
    <source>
        <strain evidence="5">JCM 31920</strain>
    </source>
</reference>
<evidence type="ECO:0000313" key="4">
    <source>
        <dbReference type="EMBL" id="GAA4444315.1"/>
    </source>
</evidence>